<dbReference type="PANTHER" id="PTHR43976:SF6">
    <property type="entry name" value="OXIDOREDUCTASE, PUTATIVE (AFU_ORTHOLOGUE AFUA_1G13950)-RELATED"/>
    <property type="match status" value="1"/>
</dbReference>
<dbReference type="InterPro" id="IPR051911">
    <property type="entry name" value="SDR_oxidoreductase"/>
</dbReference>
<dbReference type="RefSeq" id="XP_062638585.1">
    <property type="nucleotide sequence ID" value="XM_062780118.1"/>
</dbReference>
<dbReference type="EMBL" id="MU853570">
    <property type="protein sequence ID" value="KAK4145214.1"/>
    <property type="molecule type" value="Genomic_DNA"/>
</dbReference>
<dbReference type="GeneID" id="87816731"/>
<dbReference type="PROSITE" id="PS00061">
    <property type="entry name" value="ADH_SHORT"/>
    <property type="match status" value="1"/>
</dbReference>
<organism evidence="3 4">
    <name type="scientific">Dichotomopilus funicola</name>
    <dbReference type="NCBI Taxonomy" id="1934379"/>
    <lineage>
        <taxon>Eukaryota</taxon>
        <taxon>Fungi</taxon>
        <taxon>Dikarya</taxon>
        <taxon>Ascomycota</taxon>
        <taxon>Pezizomycotina</taxon>
        <taxon>Sordariomycetes</taxon>
        <taxon>Sordariomycetidae</taxon>
        <taxon>Sordariales</taxon>
        <taxon>Chaetomiaceae</taxon>
        <taxon>Dichotomopilus</taxon>
    </lineage>
</organism>
<evidence type="ECO:0000313" key="4">
    <source>
        <dbReference type="Proteomes" id="UP001302676"/>
    </source>
</evidence>
<dbReference type="PRINTS" id="PR00081">
    <property type="entry name" value="GDHRDH"/>
</dbReference>
<gene>
    <name evidence="3" type="ORF">C8A04DRAFT_26973</name>
</gene>
<accession>A0AAN6V5K0</accession>
<dbReference type="InterPro" id="IPR020904">
    <property type="entry name" value="Sc_DH/Rdtase_CS"/>
</dbReference>
<dbReference type="Pfam" id="PF00106">
    <property type="entry name" value="adh_short"/>
    <property type="match status" value="1"/>
</dbReference>
<dbReference type="PANTHER" id="PTHR43976">
    <property type="entry name" value="SHORT CHAIN DEHYDROGENASE"/>
    <property type="match status" value="1"/>
</dbReference>
<evidence type="ECO:0000313" key="3">
    <source>
        <dbReference type="EMBL" id="KAK4145214.1"/>
    </source>
</evidence>
<evidence type="ECO:0008006" key="5">
    <source>
        <dbReference type="Google" id="ProtNLM"/>
    </source>
</evidence>
<keyword evidence="4" id="KW-1185">Reference proteome</keyword>
<comment type="caution">
    <text evidence="3">The sequence shown here is derived from an EMBL/GenBank/DDBJ whole genome shotgun (WGS) entry which is preliminary data.</text>
</comment>
<dbReference type="SUPFAM" id="SSF51735">
    <property type="entry name" value="NAD(P)-binding Rossmann-fold domains"/>
    <property type="match status" value="1"/>
</dbReference>
<sequence>MATAFATPNRPLTWFITGCSSGFGLALARIVQANGHNLIATSRNPSRTPDLVAEVEKNGGKWLALDVNDQNSADVIASVEKDGGVDVLVNNAGYCIYAPGEVFREEEVKELTETLYFGPFRLIRAALPGMRARRFGVVVNFSSGAAIEGRDSMSVYAGAKAGLDGLSRVVAKEVAPFNIRLLTVQLGTFDTNMGNATVLGANLLPEDYKGSVSEQMMRILSTGAFKGDGDPVKAMQAVYEVVTGQGVGAGREAERLLPLGRDLKGRLKSVQEYYAHADEVFGEVCGNVYLEK</sequence>
<comment type="similarity">
    <text evidence="2">Belongs to the short-chain dehydrogenases/reductases (SDR) family.</text>
</comment>
<reference evidence="3" key="2">
    <citation type="submission" date="2023-05" db="EMBL/GenBank/DDBJ databases">
        <authorList>
            <consortium name="Lawrence Berkeley National Laboratory"/>
            <person name="Steindorff A."/>
            <person name="Hensen N."/>
            <person name="Bonometti L."/>
            <person name="Westerberg I."/>
            <person name="Brannstrom I.O."/>
            <person name="Guillou S."/>
            <person name="Cros-Aarteil S."/>
            <person name="Calhoun S."/>
            <person name="Haridas S."/>
            <person name="Kuo A."/>
            <person name="Mondo S."/>
            <person name="Pangilinan J."/>
            <person name="Riley R."/>
            <person name="Labutti K."/>
            <person name="Andreopoulos B."/>
            <person name="Lipzen A."/>
            <person name="Chen C."/>
            <person name="Yanf M."/>
            <person name="Daum C."/>
            <person name="Ng V."/>
            <person name="Clum A."/>
            <person name="Ohm R."/>
            <person name="Martin F."/>
            <person name="Silar P."/>
            <person name="Natvig D."/>
            <person name="Lalanne C."/>
            <person name="Gautier V."/>
            <person name="Ament-Velasquez S.L."/>
            <person name="Kruys A."/>
            <person name="Hutchinson M.I."/>
            <person name="Powell A.J."/>
            <person name="Barry K."/>
            <person name="Miller A.N."/>
            <person name="Grigoriev I.V."/>
            <person name="Debuchy R."/>
            <person name="Gladieux P."/>
            <person name="Thoren M.H."/>
            <person name="Johannesson H."/>
        </authorList>
    </citation>
    <scope>NUCLEOTIDE SEQUENCE</scope>
    <source>
        <strain evidence="3">CBS 141.50</strain>
    </source>
</reference>
<dbReference type="InterPro" id="IPR002347">
    <property type="entry name" value="SDR_fam"/>
</dbReference>
<keyword evidence="1" id="KW-0521">NADP</keyword>
<dbReference type="PRINTS" id="PR00080">
    <property type="entry name" value="SDRFAMILY"/>
</dbReference>
<evidence type="ECO:0000256" key="2">
    <source>
        <dbReference type="RuleBase" id="RU000363"/>
    </source>
</evidence>
<proteinExistence type="inferred from homology"/>
<dbReference type="AlphaFoldDB" id="A0AAN6V5K0"/>
<reference evidence="3" key="1">
    <citation type="journal article" date="2023" name="Mol. Phylogenet. Evol.">
        <title>Genome-scale phylogeny and comparative genomics of the fungal order Sordariales.</title>
        <authorList>
            <person name="Hensen N."/>
            <person name="Bonometti L."/>
            <person name="Westerberg I."/>
            <person name="Brannstrom I.O."/>
            <person name="Guillou S."/>
            <person name="Cros-Aarteil S."/>
            <person name="Calhoun S."/>
            <person name="Haridas S."/>
            <person name="Kuo A."/>
            <person name="Mondo S."/>
            <person name="Pangilinan J."/>
            <person name="Riley R."/>
            <person name="LaButti K."/>
            <person name="Andreopoulos B."/>
            <person name="Lipzen A."/>
            <person name="Chen C."/>
            <person name="Yan M."/>
            <person name="Daum C."/>
            <person name="Ng V."/>
            <person name="Clum A."/>
            <person name="Steindorff A."/>
            <person name="Ohm R.A."/>
            <person name="Martin F."/>
            <person name="Silar P."/>
            <person name="Natvig D.O."/>
            <person name="Lalanne C."/>
            <person name="Gautier V."/>
            <person name="Ament-Velasquez S.L."/>
            <person name="Kruys A."/>
            <person name="Hutchinson M.I."/>
            <person name="Powell A.J."/>
            <person name="Barry K."/>
            <person name="Miller A.N."/>
            <person name="Grigoriev I.V."/>
            <person name="Debuchy R."/>
            <person name="Gladieux P."/>
            <person name="Hiltunen Thoren M."/>
            <person name="Johannesson H."/>
        </authorList>
    </citation>
    <scope>NUCLEOTIDE SEQUENCE</scope>
    <source>
        <strain evidence="3">CBS 141.50</strain>
    </source>
</reference>
<protein>
    <recommendedName>
        <fullName evidence="5">Retinol dehydrogenase 8</fullName>
    </recommendedName>
</protein>
<dbReference type="InterPro" id="IPR036291">
    <property type="entry name" value="NAD(P)-bd_dom_sf"/>
</dbReference>
<name>A0AAN6V5K0_9PEZI</name>
<dbReference type="Proteomes" id="UP001302676">
    <property type="component" value="Unassembled WGS sequence"/>
</dbReference>
<evidence type="ECO:0000256" key="1">
    <source>
        <dbReference type="ARBA" id="ARBA00022857"/>
    </source>
</evidence>
<dbReference type="Gene3D" id="3.40.50.720">
    <property type="entry name" value="NAD(P)-binding Rossmann-like Domain"/>
    <property type="match status" value="1"/>
</dbReference>